<accession>A0A7H4P5T9</accession>
<reference evidence="1 2" key="1">
    <citation type="submission" date="2018-06" db="EMBL/GenBank/DDBJ databases">
        <authorList>
            <consortium name="Pathogen Informatics"/>
            <person name="Doyle S."/>
        </authorList>
    </citation>
    <scope>NUCLEOTIDE SEQUENCE [LARGE SCALE GENOMIC DNA]</scope>
    <source>
        <strain evidence="1 2">NCTC9149</strain>
    </source>
</reference>
<protein>
    <recommendedName>
        <fullName evidence="3">Tail spike TSP1/Gp66 N-terminal domain-containing protein</fullName>
    </recommendedName>
</protein>
<dbReference type="InterPro" id="IPR012334">
    <property type="entry name" value="Pectin_lyas_fold"/>
</dbReference>
<dbReference type="Gene3D" id="2.160.20.10">
    <property type="entry name" value="Single-stranded right-handed beta-helix, Pectin lyase-like"/>
    <property type="match status" value="1"/>
</dbReference>
<dbReference type="EMBL" id="UGMX01000002">
    <property type="protein sequence ID" value="STW07804.1"/>
    <property type="molecule type" value="Genomic_DNA"/>
</dbReference>
<evidence type="ECO:0000313" key="1">
    <source>
        <dbReference type="EMBL" id="STW07804.1"/>
    </source>
</evidence>
<evidence type="ECO:0000313" key="2">
    <source>
        <dbReference type="Proteomes" id="UP000254571"/>
    </source>
</evidence>
<comment type="caution">
    <text evidence="1">The sequence shown here is derived from an EMBL/GenBank/DDBJ whole genome shotgun (WGS) entry which is preliminary data.</text>
</comment>
<dbReference type="AlphaFoldDB" id="A0A7H4P5T9"/>
<proteinExistence type="predicted"/>
<evidence type="ECO:0008006" key="3">
    <source>
        <dbReference type="Google" id="ProtNLM"/>
    </source>
</evidence>
<gene>
    <name evidence="1" type="ORF">NCTC9149_04240</name>
</gene>
<name>A0A7H4P5T9_9ENTR</name>
<dbReference type="Proteomes" id="UP000254571">
    <property type="component" value="Unassembled WGS sequence"/>
</dbReference>
<organism evidence="1 2">
    <name type="scientific">Klebsiella grimontii</name>
    <dbReference type="NCBI Taxonomy" id="2058152"/>
    <lineage>
        <taxon>Bacteria</taxon>
        <taxon>Pseudomonadati</taxon>
        <taxon>Pseudomonadota</taxon>
        <taxon>Gammaproteobacteria</taxon>
        <taxon>Enterobacterales</taxon>
        <taxon>Enterobacteriaceae</taxon>
        <taxon>Klebsiella/Raoultella group</taxon>
        <taxon>Klebsiella</taxon>
    </lineage>
</organism>
<sequence>MSTYKTGNPLGSAAVKDLFDNAENLDFALNSLTALIWTDRLGKTRRSFFGMESAFVTQLTSQESRFNTFIQSSGYQIVGDYTTGPLTLTEYNQLIRYNNELYKLTAATDIPFTTAGNTDETWTSTDAAHFASVGDAALRQNLGSGEEGMGASLVALIYSGTVQDAIKFVTPFMFSNFAADGNWSAAIAAADARAAALGLPLMGFGQVFPVRSLALISDHIEGVNFIPDTGYTGAGPTFQVNQATGKMYFKGSSKGFLAVGAKFIRGNYSGIPQLTLDACEFSNNGSLLRTTCVNAVNTASDFVIPVVDATGFVVGNYIWIGDSKCMIASISGNTITLVNNGNAPTLYSGGTGTGSYKAGQFFTRDGDGKNGATIGEGGTEAGWGLTIQNGIKLMNNGWFGLFHYVRAKGGTVSVKGKVEGGNNGYCAMGLAYVQGGEISGFKFYGNGNNGLDIFEGTGDLSVSDGLLYENGVDGMFICGNGTGPKITRIKTRNNLRIGILAYGRSSAPVGFNITDCECINDGLYNICMTGVRSGDVRGNTLGGAKEAIKVEGRNGFLNPSGITIDSNVFTLESTDNDINANIGGYTDGGESGAISVLNNRYNGRNPKHTISNFNRSQSRFVPVGRVSFTSSYTTAAGATISVPLVFYKPNATSNIDVLGGQVEIQICSNPSLLTIGTVSSALRTAGIELSNGATTNGKILAMAAFGTLSYNFTLTTAGTVYLNVRSPYGDGVIQLTWT</sequence>